<dbReference type="Proteomes" id="UP001642409">
    <property type="component" value="Unassembled WGS sequence"/>
</dbReference>
<protein>
    <submittedName>
        <fullName evidence="1">Uncharacterized protein</fullName>
    </submittedName>
</protein>
<sequence>MSTHSIDYLYAVSFVVSVQNCKECTLYQNSYHRSLILQLPIFQFWSGTQKLIPKNSILYIDKYIHICGKLQSAQNGCIHILLKATPFQLQLLTTYGDSAVDVEKSHVLIKYQQIYMNQPTDLLVYFDLRNKYGLRVSSLPPSSLISRLTCYIDSPPRHQQLVMLETTRPGFVHTQFTYEQPIPGADSYIRIYYCEKLIVERLITAKDSWVQSNKAVFQDAKIISHSQSIFYSNRILFNGLGEFSIQLSEASLIGLCLKEQRSIIYGQTIGPGLVQIVADGKSVSLICQGETKVVDGIDGRDCVAFVRLRPSKSAEFM</sequence>
<keyword evidence="3" id="KW-1185">Reference proteome</keyword>
<comment type="caution">
    <text evidence="1">The sequence shown here is derived from an EMBL/GenBank/DDBJ whole genome shotgun (WGS) entry which is preliminary data.</text>
</comment>
<evidence type="ECO:0000313" key="3">
    <source>
        <dbReference type="Proteomes" id="UP001642409"/>
    </source>
</evidence>
<organism evidence="1">
    <name type="scientific">Hexamita inflata</name>
    <dbReference type="NCBI Taxonomy" id="28002"/>
    <lineage>
        <taxon>Eukaryota</taxon>
        <taxon>Metamonada</taxon>
        <taxon>Diplomonadida</taxon>
        <taxon>Hexamitidae</taxon>
        <taxon>Hexamitinae</taxon>
        <taxon>Hexamita</taxon>
    </lineage>
</organism>
<proteinExistence type="predicted"/>
<accession>A0AA86UGE9</accession>
<evidence type="ECO:0000313" key="1">
    <source>
        <dbReference type="EMBL" id="CAI9950142.1"/>
    </source>
</evidence>
<dbReference type="EMBL" id="CAXDID020000160">
    <property type="protein sequence ID" value="CAL6044307.1"/>
    <property type="molecule type" value="Genomic_DNA"/>
</dbReference>
<reference evidence="1" key="1">
    <citation type="submission" date="2023-06" db="EMBL/GenBank/DDBJ databases">
        <authorList>
            <person name="Kurt Z."/>
        </authorList>
    </citation>
    <scope>NUCLEOTIDE SEQUENCE</scope>
</reference>
<dbReference type="EMBL" id="CATOUU010000807">
    <property type="protein sequence ID" value="CAI9950142.1"/>
    <property type="molecule type" value="Genomic_DNA"/>
</dbReference>
<reference evidence="2 3" key="2">
    <citation type="submission" date="2024-07" db="EMBL/GenBank/DDBJ databases">
        <authorList>
            <person name="Akdeniz Z."/>
        </authorList>
    </citation>
    <scope>NUCLEOTIDE SEQUENCE [LARGE SCALE GENOMIC DNA]</scope>
</reference>
<gene>
    <name evidence="1" type="ORF">HINF_LOCUS37787</name>
    <name evidence="2" type="ORF">HINF_LOCUS40493</name>
</gene>
<name>A0AA86UGE9_9EUKA</name>
<dbReference type="AlphaFoldDB" id="A0AA86UGE9"/>
<evidence type="ECO:0000313" key="2">
    <source>
        <dbReference type="EMBL" id="CAL6044307.1"/>
    </source>
</evidence>